<dbReference type="InterPro" id="IPR005534">
    <property type="entry name" value="Curli_assmbl/transp-comp_CsgG"/>
</dbReference>
<keyword evidence="1" id="KW-1003">Cell membrane</keyword>
<evidence type="ECO:0000313" key="8">
    <source>
        <dbReference type="Proteomes" id="UP000007434"/>
    </source>
</evidence>
<dbReference type="eggNOG" id="COG1462">
    <property type="taxonomic scope" value="Bacteria"/>
</dbReference>
<dbReference type="Gene3D" id="3.40.50.10610">
    <property type="entry name" value="ABC-type transport auxiliary lipoprotein component"/>
    <property type="match status" value="1"/>
</dbReference>
<name>E4RJ01_HALHG</name>
<reference evidence="7 8" key="1">
    <citation type="submission" date="2010-11" db="EMBL/GenBank/DDBJ databases">
        <title>Complete sequence of Halanaerobium sp. sapolanicus.</title>
        <authorList>
            <consortium name="US DOE Joint Genome Institute"/>
            <person name="Lucas S."/>
            <person name="Copeland A."/>
            <person name="Lapidus A."/>
            <person name="Cheng J.-F."/>
            <person name="Bruce D."/>
            <person name="Goodwin L."/>
            <person name="Pitluck S."/>
            <person name="Davenport K."/>
            <person name="Detter J.C."/>
            <person name="Han C."/>
            <person name="Tapia R."/>
            <person name="Land M."/>
            <person name="Hauser L."/>
            <person name="Jeffries C."/>
            <person name="Kyrpides N."/>
            <person name="Ivanova N."/>
            <person name="Mikhailova N."/>
            <person name="Begemann M.B."/>
            <person name="Mormile M.R."/>
            <person name="Wall J.D."/>
            <person name="Elias D.A."/>
            <person name="Woyke T."/>
        </authorList>
    </citation>
    <scope>NUCLEOTIDE SEQUENCE [LARGE SCALE GENOMIC DNA]</scope>
    <source>
        <strain evidence="8">sapolanicus</strain>
    </source>
</reference>
<feature type="signal peptide" evidence="6">
    <location>
        <begin position="1"/>
        <end position="26"/>
    </location>
</feature>
<dbReference type="GO" id="GO:0030288">
    <property type="term" value="C:outer membrane-bounded periplasmic space"/>
    <property type="evidence" value="ECO:0007669"/>
    <property type="project" value="InterPro"/>
</dbReference>
<feature type="chain" id="PRO_5003185521" evidence="6">
    <location>
        <begin position="27"/>
        <end position="271"/>
    </location>
</feature>
<dbReference type="Proteomes" id="UP000007434">
    <property type="component" value="Chromosome"/>
</dbReference>
<protein>
    <submittedName>
        <fullName evidence="7">Curli production assembly/transport component CsgG</fullName>
    </submittedName>
</protein>
<dbReference type="HOGENOM" id="CLU_1084891_0_0_9"/>
<evidence type="ECO:0000256" key="3">
    <source>
        <dbReference type="ARBA" id="ARBA00023136"/>
    </source>
</evidence>
<dbReference type="KEGG" id="has:Halsa_1803"/>
<evidence type="ECO:0000256" key="2">
    <source>
        <dbReference type="ARBA" id="ARBA00022729"/>
    </source>
</evidence>
<reference evidence="7 8" key="2">
    <citation type="journal article" date="2011" name="J. Bacteriol.">
        <title>Complete Genome Sequence of the Haloalkaliphilic, Hydrogen Producing Halanaerobium hydrogenoformans.</title>
        <authorList>
            <person name="Brown S.D."/>
            <person name="Begemann M.B."/>
            <person name="Mormile M.R."/>
            <person name="Wall J.D."/>
            <person name="Han C.S."/>
            <person name="Goodwin L.A."/>
            <person name="Pitluck S."/>
            <person name="Land M.L."/>
            <person name="Hauser L.J."/>
            <person name="Elias D.A."/>
        </authorList>
    </citation>
    <scope>NUCLEOTIDE SEQUENCE [LARGE SCALE GENOMIC DNA]</scope>
    <source>
        <strain evidence="8">sapolanicus</strain>
    </source>
</reference>
<proteinExistence type="predicted"/>
<evidence type="ECO:0000256" key="5">
    <source>
        <dbReference type="ARBA" id="ARBA00023288"/>
    </source>
</evidence>
<accession>E4RJ01</accession>
<dbReference type="Pfam" id="PF03783">
    <property type="entry name" value="CsgG"/>
    <property type="match status" value="1"/>
</dbReference>
<dbReference type="RefSeq" id="WP_013406292.1">
    <property type="nucleotide sequence ID" value="NC_014654.1"/>
</dbReference>
<evidence type="ECO:0000256" key="1">
    <source>
        <dbReference type="ARBA" id="ARBA00022475"/>
    </source>
</evidence>
<dbReference type="PANTHER" id="PTHR41164">
    <property type="entry name" value="CURLI PRODUCTION ASSEMBLY/TRANSPORT COMPONENT CSGG"/>
    <property type="match status" value="1"/>
</dbReference>
<gene>
    <name evidence="7" type="ordered locus">Halsa_1803</name>
</gene>
<sequence length="271" mass="29892">MKNYKKIRYVLIVIMVLSILSPRVSASSLGDTNVLSQLEEKSAEILNNIDTIKISQPNVTITTQLLSALPERKDRVTVAVYRIEDRTGQFKDNRFSNNRSTVVTQGAEDMLITALHRSRQFKILDRIQLSNITIELNLKELDRIKEGEGPQIDMLIGADYIIAGAITEYQVDMQTGGLGFAIGSIGGNRQKAIASTAIDIRVIDSTTGTVVWGESLKGEIEGKKVGVNTFSFIGDNIVEFETGRGQQEVINLVVRTLLEEAVFKLSTSGIM</sequence>
<organism evidence="7 8">
    <name type="scientific">Halanaerobium hydrogeniformans</name>
    <name type="common">Halanaerobium sp. (strain sapolanicus)</name>
    <dbReference type="NCBI Taxonomy" id="656519"/>
    <lineage>
        <taxon>Bacteria</taxon>
        <taxon>Bacillati</taxon>
        <taxon>Bacillota</taxon>
        <taxon>Clostridia</taxon>
        <taxon>Halanaerobiales</taxon>
        <taxon>Halanaerobiaceae</taxon>
        <taxon>Halanaerobium</taxon>
    </lineage>
</organism>
<keyword evidence="5" id="KW-0449">Lipoprotein</keyword>
<evidence type="ECO:0000313" key="7">
    <source>
        <dbReference type="EMBL" id="ADQ15221.1"/>
    </source>
</evidence>
<dbReference type="PANTHER" id="PTHR41164:SF1">
    <property type="entry name" value="CURLI PRODUCTION ASSEMBLY_TRANSPORT COMPONENT CSGG"/>
    <property type="match status" value="1"/>
</dbReference>
<evidence type="ECO:0000256" key="6">
    <source>
        <dbReference type="SAM" id="SignalP"/>
    </source>
</evidence>
<keyword evidence="4" id="KW-0564">Palmitate</keyword>
<keyword evidence="8" id="KW-1185">Reference proteome</keyword>
<dbReference type="EMBL" id="CP002304">
    <property type="protein sequence ID" value="ADQ15221.1"/>
    <property type="molecule type" value="Genomic_DNA"/>
</dbReference>
<keyword evidence="3" id="KW-0472">Membrane</keyword>
<dbReference type="AlphaFoldDB" id="E4RJ01"/>
<dbReference type="STRING" id="656519.Halsa_1803"/>
<evidence type="ECO:0000256" key="4">
    <source>
        <dbReference type="ARBA" id="ARBA00023139"/>
    </source>
</evidence>
<keyword evidence="2 6" id="KW-0732">Signal</keyword>